<dbReference type="Gramene" id="Kaladp0095s0592.1.v1.1">
    <property type="protein sequence ID" value="Kaladp0095s0592.1.v1.1.CDS.1"/>
    <property type="gene ID" value="Kaladp0095s0592.v1.1"/>
</dbReference>
<reference evidence="11" key="1">
    <citation type="submission" date="2021-01" db="UniProtKB">
        <authorList>
            <consortium name="EnsemblPlants"/>
        </authorList>
    </citation>
    <scope>IDENTIFICATION</scope>
</reference>
<dbReference type="SUPFAM" id="SSF52058">
    <property type="entry name" value="L domain-like"/>
    <property type="match status" value="1"/>
</dbReference>
<dbReference type="Gene3D" id="3.80.10.10">
    <property type="entry name" value="Ribonuclease Inhibitor"/>
    <property type="match status" value="1"/>
</dbReference>
<dbReference type="AlphaFoldDB" id="A0A7N0V1T4"/>
<comment type="subcellular location">
    <subcellularLocation>
        <location evidence="1">Cell membrane</location>
    </subcellularLocation>
</comment>
<keyword evidence="12" id="KW-1185">Reference proteome</keyword>
<dbReference type="FunFam" id="3.80.10.10:FF:000213">
    <property type="entry name" value="Tyrosine-sulfated glycopeptide receptor 1"/>
    <property type="match status" value="1"/>
</dbReference>
<comment type="similarity">
    <text evidence="2">Belongs to the RLP family.</text>
</comment>
<dbReference type="Proteomes" id="UP000594263">
    <property type="component" value="Unplaced"/>
</dbReference>
<evidence type="ECO:0000256" key="4">
    <source>
        <dbReference type="ARBA" id="ARBA00022614"/>
    </source>
</evidence>
<feature type="transmembrane region" description="Helical" evidence="10">
    <location>
        <begin position="293"/>
        <end position="317"/>
    </location>
</feature>
<organism evidence="11 12">
    <name type="scientific">Kalanchoe fedtschenkoi</name>
    <name type="common">Lavender scallops</name>
    <name type="synonym">South American air plant</name>
    <dbReference type="NCBI Taxonomy" id="63787"/>
    <lineage>
        <taxon>Eukaryota</taxon>
        <taxon>Viridiplantae</taxon>
        <taxon>Streptophyta</taxon>
        <taxon>Embryophyta</taxon>
        <taxon>Tracheophyta</taxon>
        <taxon>Spermatophyta</taxon>
        <taxon>Magnoliopsida</taxon>
        <taxon>eudicotyledons</taxon>
        <taxon>Gunneridae</taxon>
        <taxon>Pentapetalae</taxon>
        <taxon>Saxifragales</taxon>
        <taxon>Crassulaceae</taxon>
        <taxon>Kalanchoe</taxon>
    </lineage>
</organism>
<evidence type="ECO:0000256" key="3">
    <source>
        <dbReference type="ARBA" id="ARBA00022475"/>
    </source>
</evidence>
<keyword evidence="7 10" id="KW-1133">Transmembrane helix</keyword>
<keyword evidence="3" id="KW-1003">Cell membrane</keyword>
<name>A0A7N0V1T4_KALFE</name>
<evidence type="ECO:0000256" key="2">
    <source>
        <dbReference type="ARBA" id="ARBA00009592"/>
    </source>
</evidence>
<protein>
    <submittedName>
        <fullName evidence="11">Uncharacterized protein</fullName>
    </submittedName>
</protein>
<accession>A0A7N0V1T4</accession>
<evidence type="ECO:0000256" key="8">
    <source>
        <dbReference type="ARBA" id="ARBA00023136"/>
    </source>
</evidence>
<evidence type="ECO:0000256" key="1">
    <source>
        <dbReference type="ARBA" id="ARBA00004236"/>
    </source>
</evidence>
<dbReference type="PRINTS" id="PR00019">
    <property type="entry name" value="LEURICHRPT"/>
</dbReference>
<keyword evidence="8 10" id="KW-0472">Membrane</keyword>
<evidence type="ECO:0000313" key="12">
    <source>
        <dbReference type="Proteomes" id="UP000594263"/>
    </source>
</evidence>
<evidence type="ECO:0000256" key="9">
    <source>
        <dbReference type="ARBA" id="ARBA00023180"/>
    </source>
</evidence>
<keyword evidence="6" id="KW-0677">Repeat</keyword>
<dbReference type="OMA" id="YSCRIAS"/>
<dbReference type="PANTHER" id="PTHR48065:SF69">
    <property type="entry name" value="OS07G0466500 PROTEIN"/>
    <property type="match status" value="1"/>
</dbReference>
<dbReference type="PANTHER" id="PTHR48065">
    <property type="entry name" value="OS10G0469600 PROTEIN"/>
    <property type="match status" value="1"/>
</dbReference>
<dbReference type="EnsemblPlants" id="Kaladp0095s0592.1.v1.1">
    <property type="protein sequence ID" value="Kaladp0095s0592.1.v1.1.CDS.1"/>
    <property type="gene ID" value="Kaladp0095s0592.v1.1"/>
</dbReference>
<evidence type="ECO:0000256" key="6">
    <source>
        <dbReference type="ARBA" id="ARBA00022737"/>
    </source>
</evidence>
<keyword evidence="5 10" id="KW-0812">Transmembrane</keyword>
<dbReference type="Pfam" id="PF13855">
    <property type="entry name" value="LRR_8"/>
    <property type="match status" value="2"/>
</dbReference>
<keyword evidence="9" id="KW-0325">Glycoprotein</keyword>
<dbReference type="GO" id="GO:0005886">
    <property type="term" value="C:plasma membrane"/>
    <property type="evidence" value="ECO:0007669"/>
    <property type="project" value="UniProtKB-SubCell"/>
</dbReference>
<dbReference type="InterPro" id="IPR032675">
    <property type="entry name" value="LRR_dom_sf"/>
</dbReference>
<dbReference type="InterPro" id="IPR001611">
    <property type="entry name" value="Leu-rich_rpt"/>
</dbReference>
<evidence type="ECO:0000256" key="5">
    <source>
        <dbReference type="ARBA" id="ARBA00022692"/>
    </source>
</evidence>
<sequence>MTNASLQNISGALEVLQNCKNLTILIFTLNFFGEELPSDSNIRFEKLRVLLIGNCRLSGSAPSWLKGCHNLQFLDMSGNRLSGVFPDWFGYFESLFFLEVSNNSFSGEIPKSLTGLKSMITGNISLVEIALDFPFLISRGGIMHRSLQYNHFSNFPPTLSLSLNNFTGPIWPQFGNLKELHFFDLKHNKLSGSIPSELSGMASLESMDLSYNHLTGTIPSSFGKLSFLSKFSVAYNQLHGTIPSTGQFLTFSSSAFEGNPGLCGQVHSLISCASRHQQPHSTMSSNTHIDSDIGISIGVGFGTGLVIALGCTTFLYVRDKRAVRRR</sequence>
<evidence type="ECO:0000313" key="11">
    <source>
        <dbReference type="EnsemblPlants" id="Kaladp0095s0592.1.v1.1.CDS.1"/>
    </source>
</evidence>
<keyword evidence="4" id="KW-0433">Leucine-rich repeat</keyword>
<proteinExistence type="inferred from homology"/>
<evidence type="ECO:0000256" key="7">
    <source>
        <dbReference type="ARBA" id="ARBA00022989"/>
    </source>
</evidence>
<evidence type="ECO:0000256" key="10">
    <source>
        <dbReference type="SAM" id="Phobius"/>
    </source>
</evidence>